<feature type="transmembrane region" description="Helical" evidence="1">
    <location>
        <begin position="194"/>
        <end position="218"/>
    </location>
</feature>
<name>A0A6I4WB71_9ACTN</name>
<comment type="caution">
    <text evidence="2">The sequence shown here is derived from an EMBL/GenBank/DDBJ whole genome shotgun (WGS) entry which is preliminary data.</text>
</comment>
<feature type="transmembrane region" description="Helical" evidence="1">
    <location>
        <begin position="84"/>
        <end position="101"/>
    </location>
</feature>
<dbReference type="EMBL" id="WUTW01000005">
    <property type="protein sequence ID" value="MXQ66918.1"/>
    <property type="molecule type" value="Genomic_DNA"/>
</dbReference>
<feature type="transmembrane region" description="Helical" evidence="1">
    <location>
        <begin position="168"/>
        <end position="189"/>
    </location>
</feature>
<dbReference type="Proteomes" id="UP000431901">
    <property type="component" value="Unassembled WGS sequence"/>
</dbReference>
<evidence type="ECO:0000313" key="3">
    <source>
        <dbReference type="Proteomes" id="UP000431901"/>
    </source>
</evidence>
<feature type="transmembrane region" description="Helical" evidence="1">
    <location>
        <begin position="33"/>
        <end position="51"/>
    </location>
</feature>
<accession>A0A6I4WB71</accession>
<keyword evidence="3" id="KW-1185">Reference proteome</keyword>
<evidence type="ECO:0000313" key="2">
    <source>
        <dbReference type="EMBL" id="MXQ66918.1"/>
    </source>
</evidence>
<sequence>MVPLKNVEDVAIKLGSGPIGRFINMSARRRSRFIVWGAGLAIAAMLFPDLYEIDYQGPPLRHVRLDGVTGNFNAVNGPFDGTPMLGAFVFVFVVGVLTRWMDFTVAWRHLSRGMKVLNGGHHVALVAANVVGLVTFFSQFNNGGLPDAVTAEFARRAGAAKATTYSDYLYPSFGMCVFLLAVGVAVGLIGVLPLFFAIVEAAVVGFVVLVVVAAGIGVPVPGIHSIVDVGTYDGRRPTYSDACVLKPPHDENCASTNPKVAVQVPNPAQSTVGCSYSVTIDWGDRTPAKTVAVHGTAGKTLLAARHTYRARDGAWRLNVRERLTSGHCPSGRAAWRPEFALGVEQSSLHG</sequence>
<feature type="transmembrane region" description="Helical" evidence="1">
    <location>
        <begin position="122"/>
        <end position="140"/>
    </location>
</feature>
<protein>
    <submittedName>
        <fullName evidence="2">Uncharacterized protein</fullName>
    </submittedName>
</protein>
<reference evidence="2 3" key="1">
    <citation type="submission" date="2019-12" db="EMBL/GenBank/DDBJ databases">
        <title>Nocardia macrotermitis sp. nov. and Nocardia aurantia sp. nov., isolated from the gut of the fungus growing-termite Macrotermes natalensis.</title>
        <authorList>
            <person name="Christine B."/>
            <person name="Rene B."/>
        </authorList>
    </citation>
    <scope>NUCLEOTIDE SEQUENCE [LARGE SCALE GENOMIC DNA]</scope>
    <source>
        <strain evidence="2 3">DSM 102126</strain>
    </source>
</reference>
<keyword evidence="1" id="KW-0472">Membrane</keyword>
<dbReference type="RefSeq" id="WP_161105098.1">
    <property type="nucleotide sequence ID" value="NZ_JBHLYI010000003.1"/>
</dbReference>
<dbReference type="AlphaFoldDB" id="A0A6I4WB71"/>
<keyword evidence="1" id="KW-1133">Transmembrane helix</keyword>
<gene>
    <name evidence="2" type="ORF">GQ466_23145</name>
</gene>
<organism evidence="2 3">
    <name type="scientific">Actinomadura rayongensis</name>
    <dbReference type="NCBI Taxonomy" id="1429076"/>
    <lineage>
        <taxon>Bacteria</taxon>
        <taxon>Bacillati</taxon>
        <taxon>Actinomycetota</taxon>
        <taxon>Actinomycetes</taxon>
        <taxon>Streptosporangiales</taxon>
        <taxon>Thermomonosporaceae</taxon>
        <taxon>Actinomadura</taxon>
    </lineage>
</organism>
<proteinExistence type="predicted"/>
<keyword evidence="1" id="KW-0812">Transmembrane</keyword>
<evidence type="ECO:0000256" key="1">
    <source>
        <dbReference type="SAM" id="Phobius"/>
    </source>
</evidence>